<protein>
    <submittedName>
        <fullName evidence="3">ATP-binding protein</fullName>
    </submittedName>
</protein>
<dbReference type="InterPro" id="IPR027417">
    <property type="entry name" value="P-loop_NTPase"/>
</dbReference>
<evidence type="ECO:0000313" key="4">
    <source>
        <dbReference type="Proteomes" id="UP000595224"/>
    </source>
</evidence>
<sequence length="422" mass="48840">MEEKLIEEALAEQKEEFALKLKTDFCKRREESLVDLNSSLAQVVIGVRRSGKSTMCTNILKSGGILFGYVNFDDERLSNLKAEDLNLVLETLYKIYGDFNHLFIDEIQNISEWYLFVNRLIRQGMHILITGSNAKLLSGELATHLTGRHMQTELFPFSFAEYCACKKINTNSTTTKNRAFLRATFDDYLKDGGFPELLTEKRKQTYINSLVRNILKNDIEKRYSIKYKAAFEQLADHLLNNVPCAINYAELQNTFKLKSAHTAENYVQYLKNAYLIQGLHKYSNKSKIRVRAEKAYPVDVALMNNRENAFAGENLGWRLESIVYIELLRRYKPLEYDVYYYDENRSECDFILCKGKSVECLIQVSYDIANSKTLRRELNGLENASKATGCKKLLLLTYADEQQIEQNGLQIEVLPVWKWCVN</sequence>
<keyword evidence="3" id="KW-0547">Nucleotide-binding</keyword>
<dbReference type="KEGG" id="tper:IWA51_00460"/>
<dbReference type="RefSeq" id="WP_198442730.1">
    <property type="nucleotide sequence ID" value="NZ_CBCSHE010000017.1"/>
</dbReference>
<evidence type="ECO:0000313" key="3">
    <source>
        <dbReference type="EMBL" id="QQA01139.1"/>
    </source>
</evidence>
<dbReference type="EMBL" id="CP064936">
    <property type="protein sequence ID" value="QQA01139.1"/>
    <property type="molecule type" value="Genomic_DNA"/>
</dbReference>
<accession>A0A7T3RDK4</accession>
<dbReference type="InterPro" id="IPR041682">
    <property type="entry name" value="AAA_14"/>
</dbReference>
<dbReference type="GO" id="GO:0005524">
    <property type="term" value="F:ATP binding"/>
    <property type="evidence" value="ECO:0007669"/>
    <property type="project" value="UniProtKB-KW"/>
</dbReference>
<feature type="domain" description="DUF4143" evidence="2">
    <location>
        <begin position="217"/>
        <end position="365"/>
    </location>
</feature>
<dbReference type="Pfam" id="PF13635">
    <property type="entry name" value="DUF4143"/>
    <property type="match status" value="1"/>
</dbReference>
<gene>
    <name evidence="3" type="ORF">IWA51_00460</name>
</gene>
<dbReference type="SUPFAM" id="SSF52540">
    <property type="entry name" value="P-loop containing nucleoside triphosphate hydrolases"/>
    <property type="match status" value="1"/>
</dbReference>
<dbReference type="AlphaFoldDB" id="A0A7T3RDK4"/>
<evidence type="ECO:0000259" key="1">
    <source>
        <dbReference type="Pfam" id="PF13173"/>
    </source>
</evidence>
<dbReference type="PANTHER" id="PTHR33295">
    <property type="entry name" value="ATPASE"/>
    <property type="match status" value="1"/>
</dbReference>
<keyword evidence="3" id="KW-0067">ATP-binding</keyword>
<dbReference type="InterPro" id="IPR025420">
    <property type="entry name" value="DUF4143"/>
</dbReference>
<dbReference type="Proteomes" id="UP000595224">
    <property type="component" value="Chromosome"/>
</dbReference>
<organism evidence="3 4">
    <name type="scientific">Treponema peruense</name>
    <dbReference type="NCBI Taxonomy" id="2787628"/>
    <lineage>
        <taxon>Bacteria</taxon>
        <taxon>Pseudomonadati</taxon>
        <taxon>Spirochaetota</taxon>
        <taxon>Spirochaetia</taxon>
        <taxon>Spirochaetales</taxon>
        <taxon>Treponemataceae</taxon>
        <taxon>Treponema</taxon>
    </lineage>
</organism>
<proteinExistence type="predicted"/>
<feature type="domain" description="AAA" evidence="1">
    <location>
        <begin position="41"/>
        <end position="163"/>
    </location>
</feature>
<evidence type="ECO:0000259" key="2">
    <source>
        <dbReference type="Pfam" id="PF13635"/>
    </source>
</evidence>
<keyword evidence="4" id="KW-1185">Reference proteome</keyword>
<reference evidence="3 4" key="1">
    <citation type="submission" date="2020-11" db="EMBL/GenBank/DDBJ databases">
        <title>Treponema Peruensis nv. sp., first commensal Treponema isolated from human feces.</title>
        <authorList>
            <person name="Belkhou C."/>
            <person name="Raes J."/>
        </authorList>
    </citation>
    <scope>NUCLEOTIDE SEQUENCE [LARGE SCALE GENOMIC DNA]</scope>
    <source>
        <strain evidence="3 4">RCC2812</strain>
    </source>
</reference>
<name>A0A7T3RDK4_9SPIR</name>
<dbReference type="Pfam" id="PF13173">
    <property type="entry name" value="AAA_14"/>
    <property type="match status" value="1"/>
</dbReference>
<dbReference type="PANTHER" id="PTHR33295:SF19">
    <property type="entry name" value="ARCHAEAL ATPASE"/>
    <property type="match status" value="1"/>
</dbReference>